<evidence type="ECO:0000313" key="2">
    <source>
        <dbReference type="Proteomes" id="UP001295423"/>
    </source>
</evidence>
<protein>
    <submittedName>
        <fullName evidence="1">Uncharacterized protein</fullName>
    </submittedName>
</protein>
<dbReference type="AlphaFoldDB" id="A0AAD2CFJ3"/>
<keyword evidence="2" id="KW-1185">Reference proteome</keyword>
<name>A0AAD2CFJ3_9STRA</name>
<gene>
    <name evidence="1" type="ORF">CYCCA115_LOCUS2222</name>
</gene>
<organism evidence="1 2">
    <name type="scientific">Cylindrotheca closterium</name>
    <dbReference type="NCBI Taxonomy" id="2856"/>
    <lineage>
        <taxon>Eukaryota</taxon>
        <taxon>Sar</taxon>
        <taxon>Stramenopiles</taxon>
        <taxon>Ochrophyta</taxon>
        <taxon>Bacillariophyta</taxon>
        <taxon>Bacillariophyceae</taxon>
        <taxon>Bacillariophycidae</taxon>
        <taxon>Bacillariales</taxon>
        <taxon>Bacillariaceae</taxon>
        <taxon>Cylindrotheca</taxon>
    </lineage>
</organism>
<dbReference type="Proteomes" id="UP001295423">
    <property type="component" value="Unassembled WGS sequence"/>
</dbReference>
<reference evidence="1" key="1">
    <citation type="submission" date="2023-08" db="EMBL/GenBank/DDBJ databases">
        <authorList>
            <person name="Audoor S."/>
            <person name="Bilcke G."/>
        </authorList>
    </citation>
    <scope>NUCLEOTIDE SEQUENCE</scope>
</reference>
<accession>A0AAD2CFJ3</accession>
<evidence type="ECO:0000313" key="1">
    <source>
        <dbReference type="EMBL" id="CAJ1931068.1"/>
    </source>
</evidence>
<comment type="caution">
    <text evidence="1">The sequence shown here is derived from an EMBL/GenBank/DDBJ whole genome shotgun (WGS) entry which is preliminary data.</text>
</comment>
<sequence>MGATECSIDAVGDRHARPSAQGLTFSSFSSKQKHHTPVVHKIASFVLYTAANKTRKVWIAFSLSACYSDHANIFSAILQAVRGARAIGNTTPSRTAIQKAFEYFQDKTWDFGYKSGKRTDSVALKRSLNEFGHLPPWYKAWKGDEGQSKRLLFTANDDECLQRIIKEQPQLYLDEIVTEMKKLTGKIWHPSTLRKRMHKLGYSLKVAVHRARQASENEQALSTSDSTNPCRILNRHSSTSDSTNPCQILNRYFSLTRLTKVVMVVDDVVLGKKKGIATVIPSYFEEDFLQQFTFIDLANIFGFVPEACEIVHQNKRLEN</sequence>
<proteinExistence type="predicted"/>
<dbReference type="EMBL" id="CAKOGP040000124">
    <property type="protein sequence ID" value="CAJ1931068.1"/>
    <property type="molecule type" value="Genomic_DNA"/>
</dbReference>